<organism evidence="1 2">
    <name type="scientific">Artomyces pyxidatus</name>
    <dbReference type="NCBI Taxonomy" id="48021"/>
    <lineage>
        <taxon>Eukaryota</taxon>
        <taxon>Fungi</taxon>
        <taxon>Dikarya</taxon>
        <taxon>Basidiomycota</taxon>
        <taxon>Agaricomycotina</taxon>
        <taxon>Agaricomycetes</taxon>
        <taxon>Russulales</taxon>
        <taxon>Auriscalpiaceae</taxon>
        <taxon>Artomyces</taxon>
    </lineage>
</organism>
<sequence>MRCHHIVSSVLLILGFALNAYGAQQCRLVLPAALDEPPPTPTPTAIATTSASASTPSVTPFTAFQYGTTPIRGVNLGGWFVLEPWITPSIFENTNNTAIVDEYTFGLLQDNATALAALQQHWSTWITEDDFIAIAAAGLTHVRIPVGYWSVPTSTNGTFPPYISGAYPYLQQAVQWARAHNIHVIIDLHGAPGSQNGYDNSGQRTSSPSWALNQANIAATLETINVLAGLDVDAVELLNEVAGFLGSVWDTAVRAYWKSGYGAVRQVGGNNMQVVIGDAFEGVSAWEGFLPYGSSPNVIMDYHEYQIFSDPELARSQAEHLAFACTLLPPMQALANTTMWTITGEWSTAITDCAIWLNGRGVGARWDGTYGDGAPAFGSCDGYTGDSSTFSEDYKTFMRQYWEVQVEIGEAVQGWIYWTWKTESADEWSYQKGLEGGWIPQDPSQRLYPGLCSGNSTGS</sequence>
<keyword evidence="1" id="KW-0378">Hydrolase</keyword>
<reference evidence="1" key="2">
    <citation type="journal article" date="2022" name="New Phytol.">
        <title>Evolutionary transition to the ectomycorrhizal habit in the genomes of a hyperdiverse lineage of mushroom-forming fungi.</title>
        <authorList>
            <person name="Looney B."/>
            <person name="Miyauchi S."/>
            <person name="Morin E."/>
            <person name="Drula E."/>
            <person name="Courty P.E."/>
            <person name="Kohler A."/>
            <person name="Kuo A."/>
            <person name="LaButti K."/>
            <person name="Pangilinan J."/>
            <person name="Lipzen A."/>
            <person name="Riley R."/>
            <person name="Andreopoulos W."/>
            <person name="He G."/>
            <person name="Johnson J."/>
            <person name="Nolan M."/>
            <person name="Tritt A."/>
            <person name="Barry K.W."/>
            <person name="Grigoriev I.V."/>
            <person name="Nagy L.G."/>
            <person name="Hibbett D."/>
            <person name="Henrissat B."/>
            <person name="Matheny P.B."/>
            <person name="Labbe J."/>
            <person name="Martin F.M."/>
        </authorList>
    </citation>
    <scope>NUCLEOTIDE SEQUENCE</scope>
    <source>
        <strain evidence="1">HHB10654</strain>
    </source>
</reference>
<name>A0ACB8TGD0_9AGAM</name>
<reference evidence="1" key="1">
    <citation type="submission" date="2021-03" db="EMBL/GenBank/DDBJ databases">
        <authorList>
            <consortium name="DOE Joint Genome Institute"/>
            <person name="Ahrendt S."/>
            <person name="Looney B.P."/>
            <person name="Miyauchi S."/>
            <person name="Morin E."/>
            <person name="Drula E."/>
            <person name="Courty P.E."/>
            <person name="Chicoki N."/>
            <person name="Fauchery L."/>
            <person name="Kohler A."/>
            <person name="Kuo A."/>
            <person name="Labutti K."/>
            <person name="Pangilinan J."/>
            <person name="Lipzen A."/>
            <person name="Riley R."/>
            <person name="Andreopoulos W."/>
            <person name="He G."/>
            <person name="Johnson J."/>
            <person name="Barry K.W."/>
            <person name="Grigoriev I.V."/>
            <person name="Nagy L."/>
            <person name="Hibbett D."/>
            <person name="Henrissat B."/>
            <person name="Matheny P.B."/>
            <person name="Labbe J."/>
            <person name="Martin F."/>
        </authorList>
    </citation>
    <scope>NUCLEOTIDE SEQUENCE</scope>
    <source>
        <strain evidence="1">HHB10654</strain>
    </source>
</reference>
<comment type="caution">
    <text evidence="1">The sequence shown here is derived from an EMBL/GenBank/DDBJ whole genome shotgun (WGS) entry which is preliminary data.</text>
</comment>
<proteinExistence type="predicted"/>
<accession>A0ACB8TGD0</accession>
<dbReference type="EMBL" id="MU277190">
    <property type="protein sequence ID" value="KAI0067460.1"/>
    <property type="molecule type" value="Genomic_DNA"/>
</dbReference>
<protein>
    <submittedName>
        <fullName evidence="1">Glycoside hydrolase family 5 protein</fullName>
    </submittedName>
</protein>
<evidence type="ECO:0000313" key="2">
    <source>
        <dbReference type="Proteomes" id="UP000814140"/>
    </source>
</evidence>
<keyword evidence="2" id="KW-1185">Reference proteome</keyword>
<dbReference type="Proteomes" id="UP000814140">
    <property type="component" value="Unassembled WGS sequence"/>
</dbReference>
<evidence type="ECO:0000313" key="1">
    <source>
        <dbReference type="EMBL" id="KAI0067460.1"/>
    </source>
</evidence>
<gene>
    <name evidence="1" type="ORF">BV25DRAFT_1819807</name>
</gene>